<dbReference type="PRINTS" id="PR00344">
    <property type="entry name" value="BCTRLSENSOR"/>
</dbReference>
<dbReference type="SMART" id="SM00388">
    <property type="entry name" value="HisKA"/>
    <property type="match status" value="1"/>
</dbReference>
<evidence type="ECO:0000256" key="2">
    <source>
        <dbReference type="ARBA" id="ARBA00012438"/>
    </source>
</evidence>
<evidence type="ECO:0000256" key="8">
    <source>
        <dbReference type="ARBA" id="ARBA00023012"/>
    </source>
</evidence>
<dbReference type="GO" id="GO:0000155">
    <property type="term" value="F:phosphorelay sensor kinase activity"/>
    <property type="evidence" value="ECO:0007669"/>
    <property type="project" value="InterPro"/>
</dbReference>
<dbReference type="InterPro" id="IPR036890">
    <property type="entry name" value="HATPase_C_sf"/>
</dbReference>
<dbReference type="Proteomes" id="UP000315283">
    <property type="component" value="Unassembled WGS sequence"/>
</dbReference>
<dbReference type="PROSITE" id="PS50109">
    <property type="entry name" value="HIS_KIN"/>
    <property type="match status" value="1"/>
</dbReference>
<dbReference type="GO" id="GO:0005524">
    <property type="term" value="F:ATP binding"/>
    <property type="evidence" value="ECO:0007669"/>
    <property type="project" value="UniProtKB-KW"/>
</dbReference>
<dbReference type="Gene3D" id="3.30.565.10">
    <property type="entry name" value="Histidine kinase-like ATPase, C-terminal domain"/>
    <property type="match status" value="1"/>
</dbReference>
<evidence type="ECO:0000313" key="10">
    <source>
        <dbReference type="EMBL" id="RZO29194.1"/>
    </source>
</evidence>
<dbReference type="PANTHER" id="PTHR43065">
    <property type="entry name" value="SENSOR HISTIDINE KINASE"/>
    <property type="match status" value="1"/>
</dbReference>
<dbReference type="SUPFAM" id="SSF47384">
    <property type="entry name" value="Homodimeric domain of signal transducing histidine kinase"/>
    <property type="match status" value="1"/>
</dbReference>
<gene>
    <name evidence="10" type="ORF">EVA97_00510</name>
</gene>
<sequence length="361" mass="40194">MPNIDKTQLSFLNQLTSEIVLLDRNLKVIWLNDSALNKGWVLNSKSKDNIITDQFSEITNGPLINLLKKTIERNGTKTKRDFELTTSANTKRIIDITVSWSNDFDCLILEILCVDNLNKIIDSTKTFSTQKIAANLARTLAHEVKNPLSGIRGSAQILDKKLNDDFSSKFLNIIINETDRLNSIVTKILTPPSKPNFGNFNIHSALEKVYALADADETSQINLTRDYDPSIPEINGDENLFVQALLNIVKNAQQAIEKTEDASITIKSRIEYGTPINGVIHQTICCIEIKDNGPGIPEDMHDQVFFPMVSVKENGSGLGLTIAQDIIRIHGGSIVFDSKPGKTVFAIHIPIRIENRESQIA</sequence>
<protein>
    <recommendedName>
        <fullName evidence="2">histidine kinase</fullName>
        <ecNumber evidence="2">2.7.13.3</ecNumber>
    </recommendedName>
</protein>
<name>A0A520N6S1_9GAMM</name>
<dbReference type="InterPro" id="IPR003661">
    <property type="entry name" value="HisK_dim/P_dom"/>
</dbReference>
<evidence type="ECO:0000256" key="4">
    <source>
        <dbReference type="ARBA" id="ARBA00022679"/>
    </source>
</evidence>
<dbReference type="EMBL" id="SHBJ01000002">
    <property type="protein sequence ID" value="RZO29194.1"/>
    <property type="molecule type" value="Genomic_DNA"/>
</dbReference>
<accession>A0A520N6S1</accession>
<dbReference type="InterPro" id="IPR036097">
    <property type="entry name" value="HisK_dim/P_sf"/>
</dbReference>
<proteinExistence type="predicted"/>
<dbReference type="SUPFAM" id="SSF55874">
    <property type="entry name" value="ATPase domain of HSP90 chaperone/DNA topoisomerase II/histidine kinase"/>
    <property type="match status" value="1"/>
</dbReference>
<keyword evidence="4" id="KW-0808">Transferase</keyword>
<dbReference type="NCBIfam" id="NF008293">
    <property type="entry name" value="PRK11073.1"/>
    <property type="match status" value="1"/>
</dbReference>
<dbReference type="InterPro" id="IPR003594">
    <property type="entry name" value="HATPase_dom"/>
</dbReference>
<evidence type="ECO:0000256" key="7">
    <source>
        <dbReference type="ARBA" id="ARBA00022840"/>
    </source>
</evidence>
<evidence type="ECO:0000313" key="11">
    <source>
        <dbReference type="Proteomes" id="UP000315283"/>
    </source>
</evidence>
<dbReference type="InterPro" id="IPR004358">
    <property type="entry name" value="Sig_transdc_His_kin-like_C"/>
</dbReference>
<feature type="domain" description="Histidine kinase" evidence="9">
    <location>
        <begin position="139"/>
        <end position="353"/>
    </location>
</feature>
<dbReference type="EC" id="2.7.13.3" evidence="2"/>
<comment type="caution">
    <text evidence="10">The sequence shown here is derived from an EMBL/GenBank/DDBJ whole genome shotgun (WGS) entry which is preliminary data.</text>
</comment>
<dbReference type="CDD" id="cd00082">
    <property type="entry name" value="HisKA"/>
    <property type="match status" value="1"/>
</dbReference>
<dbReference type="AlphaFoldDB" id="A0A520N6S1"/>
<comment type="catalytic activity">
    <reaction evidence="1">
        <text>ATP + protein L-histidine = ADP + protein N-phospho-L-histidine.</text>
        <dbReference type="EC" id="2.7.13.3"/>
    </reaction>
</comment>
<keyword evidence="7" id="KW-0067">ATP-binding</keyword>
<dbReference type="SMART" id="SM00387">
    <property type="entry name" value="HATPase_c"/>
    <property type="match status" value="1"/>
</dbReference>
<evidence type="ECO:0000256" key="1">
    <source>
        <dbReference type="ARBA" id="ARBA00000085"/>
    </source>
</evidence>
<dbReference type="PANTHER" id="PTHR43065:SF16">
    <property type="entry name" value="SENSORY HISTIDINE KINASE_PHOSPHATASE NTRB"/>
    <property type="match status" value="1"/>
</dbReference>
<organism evidence="10 11">
    <name type="scientific">SAR86 cluster bacterium</name>
    <dbReference type="NCBI Taxonomy" id="2030880"/>
    <lineage>
        <taxon>Bacteria</taxon>
        <taxon>Pseudomonadati</taxon>
        <taxon>Pseudomonadota</taxon>
        <taxon>Gammaproteobacteria</taxon>
        <taxon>SAR86 cluster</taxon>
    </lineage>
</organism>
<dbReference type="Pfam" id="PF02518">
    <property type="entry name" value="HATPase_c"/>
    <property type="match status" value="1"/>
</dbReference>
<dbReference type="InterPro" id="IPR005467">
    <property type="entry name" value="His_kinase_dom"/>
</dbReference>
<keyword evidence="5" id="KW-0547">Nucleotide-binding</keyword>
<keyword evidence="8" id="KW-0902">Two-component regulatory system</keyword>
<evidence type="ECO:0000256" key="6">
    <source>
        <dbReference type="ARBA" id="ARBA00022777"/>
    </source>
</evidence>
<evidence type="ECO:0000256" key="3">
    <source>
        <dbReference type="ARBA" id="ARBA00022553"/>
    </source>
</evidence>
<dbReference type="Gene3D" id="1.10.287.130">
    <property type="match status" value="1"/>
</dbReference>
<evidence type="ECO:0000259" key="9">
    <source>
        <dbReference type="PROSITE" id="PS50109"/>
    </source>
</evidence>
<keyword evidence="3" id="KW-0597">Phosphoprotein</keyword>
<evidence type="ECO:0000256" key="5">
    <source>
        <dbReference type="ARBA" id="ARBA00022741"/>
    </source>
</evidence>
<keyword evidence="6 10" id="KW-0418">Kinase</keyword>
<dbReference type="Pfam" id="PF00512">
    <property type="entry name" value="HisKA"/>
    <property type="match status" value="1"/>
</dbReference>
<reference evidence="10 11" key="1">
    <citation type="submission" date="2019-02" db="EMBL/GenBank/DDBJ databases">
        <title>Prokaryotic population dynamics and viral predation in marine succession experiment using metagenomics: the confinement effect.</title>
        <authorList>
            <person name="Haro-Moreno J.M."/>
            <person name="Rodriguez-Valera F."/>
            <person name="Lopez-Perez M."/>
        </authorList>
    </citation>
    <scope>NUCLEOTIDE SEQUENCE [LARGE SCALE GENOMIC DNA]</scope>
    <source>
        <strain evidence="10">MED-G164</strain>
    </source>
</reference>